<proteinExistence type="predicted"/>
<dbReference type="Gene3D" id="2.60.40.1730">
    <property type="entry name" value="tricorn interacting facor f3 domain"/>
    <property type="match status" value="1"/>
</dbReference>
<gene>
    <name evidence="3" type="ORF">JQC72_03445</name>
</gene>
<dbReference type="EMBL" id="JAFHAP010000004">
    <property type="protein sequence ID" value="MBN2908572.1"/>
    <property type="molecule type" value="Genomic_DNA"/>
</dbReference>
<dbReference type="RefSeq" id="WP_205492783.1">
    <property type="nucleotide sequence ID" value="NZ_JAFHAP010000004.1"/>
</dbReference>
<comment type="caution">
    <text evidence="3">The sequence shown here is derived from an EMBL/GenBank/DDBJ whole genome shotgun (WGS) entry which is preliminary data.</text>
</comment>
<name>A0ABS2WG97_9BACL</name>
<dbReference type="SUPFAM" id="SSF55486">
    <property type="entry name" value="Metalloproteases ('zincins'), catalytic domain"/>
    <property type="match status" value="1"/>
</dbReference>
<reference evidence="3" key="1">
    <citation type="journal article" date="2024" name="Int. J. Syst. Evol. Microbiol.">
        <title>Polycladomyces zharkentensis sp. nov., a novel thermophilic cellulose- and starch-degrading member of the Bacillota from a geothermal aquifer in Kazakhstan.</title>
        <authorList>
            <person name="Mashzhan A."/>
            <person name="Kistaubayeva A."/>
            <person name="Javier-Lopez R."/>
            <person name="Bissenova U."/>
            <person name="Bissenbay A."/>
            <person name="Birkeland N.K."/>
        </authorList>
    </citation>
    <scope>NUCLEOTIDE SEQUENCE</scope>
    <source>
        <strain evidence="3">ZKZ2T</strain>
    </source>
</reference>
<keyword evidence="4" id="KW-1185">Reference proteome</keyword>
<feature type="signal peptide" evidence="1">
    <location>
        <begin position="1"/>
        <end position="32"/>
    </location>
</feature>
<feature type="domain" description="Peptidase M1 membrane alanine aminopeptidase" evidence="2">
    <location>
        <begin position="300"/>
        <end position="490"/>
    </location>
</feature>
<accession>A0ABS2WG97</accession>
<dbReference type="InterPro" id="IPR042097">
    <property type="entry name" value="Aminopeptidase_N-like_N_sf"/>
</dbReference>
<dbReference type="InterPro" id="IPR014782">
    <property type="entry name" value="Peptidase_M1_dom"/>
</dbReference>
<sequence>MKKRRLLSVLTTIVSLLALTVTWTLSPAVTHAQPATDPADIPGVYHPANPHLYKEEIPRVKSSAHGDDRLLGPTRPHYRMNVSYDTNRHVITGTMNVTFANNLGFTLHDLYFNVWANARDFTEAGGGTQIQSVKVNGKPAVFSLNETALHITGLNLPSNSRPEVQITFTVKVPNLQDRFGWYGTTVSLGNWFPILAVYDEEGWNTDPYFPYGESFYSLTGNFDVLFTTDRSQVVAATGTQVGKTIFHKDSATYHFRAQNVRDFAMELDPNYHVRQTSVGNVKINVYYTDRQAKYADAMLEAGRGSIALFSEKFGKYPWPELDIVSMEGWFGGMEYPQLIMISLTDNRTQEWVKSVTAHEIGHQWFYGIIGNNEYDEPWLDESFATFAAALYMNDLDELTTEPTKEEYYHVSSPVSTFTQHADAGGIEAYYQMIYGYGSRTLNELRMELGDDTFYRAMHAWFRAKKFGVATTRDFIRIMQQTSGRDLHDFFVSHRVYVNDQE</sequence>
<dbReference type="InterPro" id="IPR027268">
    <property type="entry name" value="Peptidase_M4/M1_CTD_sf"/>
</dbReference>
<dbReference type="CDD" id="cd09604">
    <property type="entry name" value="M1_APN_like"/>
    <property type="match status" value="1"/>
</dbReference>
<dbReference type="InterPro" id="IPR050344">
    <property type="entry name" value="Peptidase_M1_aminopeptidases"/>
</dbReference>
<protein>
    <submittedName>
        <fullName evidence="3">M1 family metallopeptidase</fullName>
    </submittedName>
</protein>
<dbReference type="Pfam" id="PF01433">
    <property type="entry name" value="Peptidase_M1"/>
    <property type="match status" value="1"/>
</dbReference>
<dbReference type="Gene3D" id="1.10.390.10">
    <property type="entry name" value="Neutral Protease Domain 2"/>
    <property type="match status" value="1"/>
</dbReference>
<evidence type="ECO:0000259" key="2">
    <source>
        <dbReference type="Pfam" id="PF01433"/>
    </source>
</evidence>
<keyword evidence="1" id="KW-0732">Signal</keyword>
<evidence type="ECO:0000313" key="4">
    <source>
        <dbReference type="Proteomes" id="UP001177120"/>
    </source>
</evidence>
<feature type="chain" id="PRO_5045795010" evidence="1">
    <location>
        <begin position="33"/>
        <end position="501"/>
    </location>
</feature>
<dbReference type="Proteomes" id="UP001177120">
    <property type="component" value="Unassembled WGS sequence"/>
</dbReference>
<dbReference type="PANTHER" id="PTHR11533:SF174">
    <property type="entry name" value="PUROMYCIN-SENSITIVE AMINOPEPTIDASE-RELATED"/>
    <property type="match status" value="1"/>
</dbReference>
<evidence type="ECO:0000313" key="3">
    <source>
        <dbReference type="EMBL" id="MBN2908572.1"/>
    </source>
</evidence>
<dbReference type="PANTHER" id="PTHR11533">
    <property type="entry name" value="PROTEASE M1 ZINC METALLOPROTEASE"/>
    <property type="match status" value="1"/>
</dbReference>
<evidence type="ECO:0000256" key="1">
    <source>
        <dbReference type="SAM" id="SignalP"/>
    </source>
</evidence>
<organism evidence="3 4">
    <name type="scientific">Polycladomyces zharkentensis</name>
    <dbReference type="NCBI Taxonomy" id="2807616"/>
    <lineage>
        <taxon>Bacteria</taxon>
        <taxon>Bacillati</taxon>
        <taxon>Bacillota</taxon>
        <taxon>Bacilli</taxon>
        <taxon>Bacillales</taxon>
        <taxon>Thermoactinomycetaceae</taxon>
        <taxon>Polycladomyces</taxon>
    </lineage>
</organism>